<dbReference type="SUPFAM" id="SSF46785">
    <property type="entry name" value="Winged helix' DNA-binding domain"/>
    <property type="match status" value="1"/>
</dbReference>
<dbReference type="Gene3D" id="1.10.10.10">
    <property type="entry name" value="Winged helix-like DNA-binding domain superfamily/Winged helix DNA-binding domain"/>
    <property type="match status" value="1"/>
</dbReference>
<dbReference type="PANTHER" id="PTHR33164:SF43">
    <property type="entry name" value="HTH-TYPE TRANSCRIPTIONAL REPRESSOR YETL"/>
    <property type="match status" value="1"/>
</dbReference>
<reference evidence="3" key="1">
    <citation type="journal article" date="2017" name="J. Biotechnol.">
        <title>Complete genome sequence of Novosphingobium resinovorum SA1, a versatile xenobiotic-degrading bacterium capable of utilizing sulfanilic acid.</title>
        <authorList>
            <person name="Hegedus B."/>
            <person name="Kos P.B."/>
            <person name="Balint B."/>
            <person name="Maroti G."/>
            <person name="Gan H.M."/>
            <person name="Perei K."/>
            <person name="Rakhely G."/>
        </authorList>
    </citation>
    <scope>NUCLEOTIDE SEQUENCE [LARGE SCALE GENOMIC DNA]</scope>
    <source>
        <strain evidence="3">SA1</strain>
    </source>
</reference>
<evidence type="ECO:0000313" key="3">
    <source>
        <dbReference type="Proteomes" id="UP000094626"/>
    </source>
</evidence>
<dbReference type="Proteomes" id="UP000094626">
    <property type="component" value="Plasmid pSA2"/>
</dbReference>
<keyword evidence="3" id="KW-1185">Reference proteome</keyword>
<organism evidence="2 3">
    <name type="scientific">Novosphingobium resinovorum</name>
    <dbReference type="NCBI Taxonomy" id="158500"/>
    <lineage>
        <taxon>Bacteria</taxon>
        <taxon>Pseudomonadati</taxon>
        <taxon>Pseudomonadota</taxon>
        <taxon>Alphaproteobacteria</taxon>
        <taxon>Sphingomonadales</taxon>
        <taxon>Sphingomonadaceae</taxon>
        <taxon>Novosphingobium</taxon>
    </lineage>
</organism>
<dbReference type="InterPro" id="IPR036388">
    <property type="entry name" value="WH-like_DNA-bd_sf"/>
</dbReference>
<dbReference type="EMBL" id="CP017077">
    <property type="protein sequence ID" value="AOR80965.1"/>
    <property type="molecule type" value="Genomic_DNA"/>
</dbReference>
<accession>A0A1D8AFT3</accession>
<gene>
    <name evidence="2" type="ORF">BES08_26955</name>
</gene>
<feature type="domain" description="HTH marR-type" evidence="1">
    <location>
        <begin position="1"/>
        <end position="130"/>
    </location>
</feature>
<dbReference type="KEGG" id="nre:BES08_26955"/>
<dbReference type="InterPro" id="IPR000835">
    <property type="entry name" value="HTH_MarR-typ"/>
</dbReference>
<dbReference type="PANTHER" id="PTHR33164">
    <property type="entry name" value="TRANSCRIPTIONAL REGULATOR, MARR FAMILY"/>
    <property type="match status" value="1"/>
</dbReference>
<evidence type="ECO:0000259" key="1">
    <source>
        <dbReference type="PROSITE" id="PS50995"/>
    </source>
</evidence>
<dbReference type="InterPro" id="IPR036390">
    <property type="entry name" value="WH_DNA-bd_sf"/>
</dbReference>
<dbReference type="PROSITE" id="PS50995">
    <property type="entry name" value="HTH_MARR_2"/>
    <property type="match status" value="1"/>
</dbReference>
<dbReference type="InterPro" id="IPR039422">
    <property type="entry name" value="MarR/SlyA-like"/>
</dbReference>
<proteinExistence type="predicted"/>
<keyword evidence="2" id="KW-0614">Plasmid</keyword>
<dbReference type="AlphaFoldDB" id="A0A1D8AFT3"/>
<evidence type="ECO:0000313" key="2">
    <source>
        <dbReference type="EMBL" id="AOR80965.1"/>
    </source>
</evidence>
<dbReference type="SMART" id="SM00347">
    <property type="entry name" value="HTH_MARR"/>
    <property type="match status" value="1"/>
</dbReference>
<geneLocation type="plasmid" evidence="2 3">
    <name>pSA2</name>
</geneLocation>
<dbReference type="Pfam" id="PF12802">
    <property type="entry name" value="MarR_2"/>
    <property type="match status" value="1"/>
</dbReference>
<sequence>MRLNGRMLAAMRRSTRVTGLSPAESILLSTVVCSPSPPTVPRVGRALGQTRQGVQRTADRLVELGLIEWLPNPDHARAHCMGPTAEGRELYDRDNAESAQWADRTVAGMDPAALDLTLETLRELRRRLEEAERDAGP</sequence>
<dbReference type="GO" id="GO:0003700">
    <property type="term" value="F:DNA-binding transcription factor activity"/>
    <property type="evidence" value="ECO:0007669"/>
    <property type="project" value="InterPro"/>
</dbReference>
<protein>
    <recommendedName>
        <fullName evidence="1">HTH marR-type domain-containing protein</fullName>
    </recommendedName>
</protein>
<dbReference type="GO" id="GO:0006950">
    <property type="term" value="P:response to stress"/>
    <property type="evidence" value="ECO:0007669"/>
    <property type="project" value="TreeGrafter"/>
</dbReference>
<name>A0A1D8AFT3_9SPHN</name>